<protein>
    <recommendedName>
        <fullName evidence="8">Permease IIC component</fullName>
    </recommendedName>
</protein>
<comment type="caution">
    <text evidence="11">The sequence shown here is derived from an EMBL/GenBank/DDBJ whole genome shotgun (WGS) entry which is preliminary data.</text>
</comment>
<evidence type="ECO:0000313" key="12">
    <source>
        <dbReference type="Proteomes" id="UP000051291"/>
    </source>
</evidence>
<dbReference type="AlphaFoldDB" id="A0A0R1ZPG1"/>
<dbReference type="InterPro" id="IPR051088">
    <property type="entry name" value="PTS_Sugar-EIIC/EIIB"/>
</dbReference>
<feature type="transmembrane region" description="Helical" evidence="9">
    <location>
        <begin position="129"/>
        <end position="158"/>
    </location>
</feature>
<keyword evidence="12" id="KW-1185">Reference proteome</keyword>
<dbReference type="PATRIC" id="fig|1423820.4.peg.376"/>
<keyword evidence="3 8" id="KW-1003">Cell membrane</keyword>
<comment type="subcellular location">
    <subcellularLocation>
        <location evidence="1">Cell membrane</location>
        <topology evidence="1">Multi-pass membrane protein</topology>
    </subcellularLocation>
</comment>
<evidence type="ECO:0000313" key="11">
    <source>
        <dbReference type="EMBL" id="KRM53465.1"/>
    </source>
</evidence>
<feature type="transmembrane region" description="Helical" evidence="9">
    <location>
        <begin position="330"/>
        <end position="358"/>
    </location>
</feature>
<keyword evidence="5 9" id="KW-0812">Transmembrane</keyword>
<keyword evidence="6 9" id="KW-1133">Transmembrane helix</keyword>
<dbReference type="NCBIfam" id="TIGR00410">
    <property type="entry name" value="lacE"/>
    <property type="match status" value="1"/>
</dbReference>
<feature type="transmembrane region" description="Helical" evidence="9">
    <location>
        <begin position="370"/>
        <end position="388"/>
    </location>
</feature>
<dbReference type="PIRSF" id="PIRSF006351">
    <property type="entry name" value="PTS_EIIC-Cellobiose"/>
    <property type="match status" value="1"/>
</dbReference>
<evidence type="ECO:0000256" key="4">
    <source>
        <dbReference type="ARBA" id="ARBA00022597"/>
    </source>
</evidence>
<sequence>MATGKQGFKNRLLKVVGKISSSRHMVALRDGIAQAVPLIIIGSVFMIIGQFPIQAYLKFMAHTFGPHWNIVIQQITFASFDLMGLVAVIGISYNLAKSYKDIDPLPASLVAMCGFFLTIPFAMHKDGTFWIPLAQLGSTGLFIAIIIGLFLTDFYVWMIHKHITIKMPASVPPAVSNSFAALFPGFFCLLLVWIVRLIISFTPIETIPNLMQFIFKPISAVGTSLPGALLCEFLISFLWLFGVHGANVVSGIMMAFWLQAMQQNAAAFAAHKSLPHIVTQQFFDNFVHIGGAGATLGLAIIMIMFARSDEYKTLAKLEIAPAFFNINEPLIFGFPIVMNIYIALPFIIAPLANVLITYGAMATGLCAKTIGVMVPWTTPVVISGYLATGHISGAVTQIVCLVVDALIYVGFFKKADKKKIQAGLAMENK</sequence>
<dbReference type="EMBL" id="AYYZ01000002">
    <property type="protein sequence ID" value="KRM53465.1"/>
    <property type="molecule type" value="Genomic_DNA"/>
</dbReference>
<organism evidence="11 12">
    <name type="scientific">Ligilactobacillus araffinosus DSM 20653</name>
    <dbReference type="NCBI Taxonomy" id="1423820"/>
    <lineage>
        <taxon>Bacteria</taxon>
        <taxon>Bacillati</taxon>
        <taxon>Bacillota</taxon>
        <taxon>Bacilli</taxon>
        <taxon>Lactobacillales</taxon>
        <taxon>Lactobacillaceae</taxon>
        <taxon>Ligilactobacillus</taxon>
    </lineage>
</organism>
<reference evidence="11 12" key="1">
    <citation type="journal article" date="2015" name="Genome Announc.">
        <title>Expanding the biotechnology potential of lactobacilli through comparative genomics of 213 strains and associated genera.</title>
        <authorList>
            <person name="Sun Z."/>
            <person name="Harris H.M."/>
            <person name="McCann A."/>
            <person name="Guo C."/>
            <person name="Argimon S."/>
            <person name="Zhang W."/>
            <person name="Yang X."/>
            <person name="Jeffery I.B."/>
            <person name="Cooney J.C."/>
            <person name="Kagawa T.F."/>
            <person name="Liu W."/>
            <person name="Song Y."/>
            <person name="Salvetti E."/>
            <person name="Wrobel A."/>
            <person name="Rasinkangas P."/>
            <person name="Parkhill J."/>
            <person name="Rea M.C."/>
            <person name="O'Sullivan O."/>
            <person name="Ritari J."/>
            <person name="Douillard F.P."/>
            <person name="Paul Ross R."/>
            <person name="Yang R."/>
            <person name="Briner A.E."/>
            <person name="Felis G.E."/>
            <person name="de Vos W.M."/>
            <person name="Barrangou R."/>
            <person name="Klaenhammer T.R."/>
            <person name="Caufield P.W."/>
            <person name="Cui Y."/>
            <person name="Zhang H."/>
            <person name="O'Toole P.W."/>
        </authorList>
    </citation>
    <scope>NUCLEOTIDE SEQUENCE [LARGE SCALE GENOMIC DNA]</scope>
    <source>
        <strain evidence="11 12">DSM 20653</strain>
    </source>
</reference>
<keyword evidence="7 8" id="KW-0472">Membrane</keyword>
<feature type="transmembrane region" description="Helical" evidence="9">
    <location>
        <begin position="71"/>
        <end position="93"/>
    </location>
</feature>
<dbReference type="InterPro" id="IPR004796">
    <property type="entry name" value="PTS_IIC_cello"/>
</dbReference>
<dbReference type="InterPro" id="IPR003352">
    <property type="entry name" value="PTS_EIIC"/>
</dbReference>
<dbReference type="PANTHER" id="PTHR33989">
    <property type="match status" value="1"/>
</dbReference>
<dbReference type="InterPro" id="IPR004501">
    <property type="entry name" value="PTS_EIIC_3"/>
</dbReference>
<evidence type="ECO:0000256" key="6">
    <source>
        <dbReference type="ARBA" id="ARBA00022989"/>
    </source>
</evidence>
<feature type="transmembrane region" description="Helical" evidence="9">
    <location>
        <begin position="105"/>
        <end position="123"/>
    </location>
</feature>
<dbReference type="GO" id="GO:1901264">
    <property type="term" value="P:carbohydrate derivative transport"/>
    <property type="evidence" value="ECO:0007669"/>
    <property type="project" value="TreeGrafter"/>
</dbReference>
<evidence type="ECO:0000256" key="8">
    <source>
        <dbReference type="PIRNR" id="PIRNR006351"/>
    </source>
</evidence>
<accession>A0A0R1ZPG1</accession>
<dbReference type="GO" id="GO:0009401">
    <property type="term" value="P:phosphoenolpyruvate-dependent sugar phosphotransferase system"/>
    <property type="evidence" value="ECO:0007669"/>
    <property type="project" value="InterPro"/>
</dbReference>
<dbReference type="GO" id="GO:0005886">
    <property type="term" value="C:plasma membrane"/>
    <property type="evidence" value="ECO:0007669"/>
    <property type="project" value="UniProtKB-SubCell"/>
</dbReference>
<feature type="transmembrane region" description="Helical" evidence="9">
    <location>
        <begin position="179"/>
        <end position="199"/>
    </location>
</feature>
<name>A0A0R1ZPG1_9LACO</name>
<dbReference type="Pfam" id="PF02378">
    <property type="entry name" value="PTS_EIIC"/>
    <property type="match status" value="1"/>
</dbReference>
<proteinExistence type="predicted"/>
<dbReference type="RefSeq" id="WP_057905978.1">
    <property type="nucleotide sequence ID" value="NZ_AYYZ01000002.1"/>
</dbReference>
<evidence type="ECO:0000256" key="2">
    <source>
        <dbReference type="ARBA" id="ARBA00022448"/>
    </source>
</evidence>
<feature type="transmembrane region" description="Helical" evidence="9">
    <location>
        <begin position="394"/>
        <end position="412"/>
    </location>
</feature>
<evidence type="ECO:0000259" key="10">
    <source>
        <dbReference type="PROSITE" id="PS51105"/>
    </source>
</evidence>
<dbReference type="Proteomes" id="UP000051291">
    <property type="component" value="Unassembled WGS sequence"/>
</dbReference>
<feature type="transmembrane region" description="Helical" evidence="9">
    <location>
        <begin position="31"/>
        <end position="51"/>
    </location>
</feature>
<dbReference type="GO" id="GO:0008982">
    <property type="term" value="F:protein-N(PI)-phosphohistidine-sugar phosphotransferase activity"/>
    <property type="evidence" value="ECO:0007669"/>
    <property type="project" value="UniProtKB-UniRule"/>
</dbReference>
<keyword evidence="4 8" id="KW-0762">Sugar transport</keyword>
<dbReference type="PROSITE" id="PS51105">
    <property type="entry name" value="PTS_EIIC_TYPE_3"/>
    <property type="match status" value="1"/>
</dbReference>
<evidence type="ECO:0000256" key="7">
    <source>
        <dbReference type="ARBA" id="ARBA00023136"/>
    </source>
</evidence>
<comment type="function">
    <text evidence="8">The phosphoenolpyruvate-dependent sugar phosphotransferase system (PTS), a major carbohydrate active -transport system, catalyzes the phosphorylation of incoming sugar substrates concomitant with their translocation across the cell membrane.</text>
</comment>
<evidence type="ECO:0000256" key="5">
    <source>
        <dbReference type="ARBA" id="ARBA00022692"/>
    </source>
</evidence>
<evidence type="ECO:0000256" key="3">
    <source>
        <dbReference type="ARBA" id="ARBA00022475"/>
    </source>
</evidence>
<evidence type="ECO:0000256" key="1">
    <source>
        <dbReference type="ARBA" id="ARBA00004651"/>
    </source>
</evidence>
<feature type="domain" description="PTS EIIC type-3" evidence="10">
    <location>
        <begin position="8"/>
        <end position="411"/>
    </location>
</feature>
<evidence type="ECO:0000256" key="9">
    <source>
        <dbReference type="SAM" id="Phobius"/>
    </source>
</evidence>
<feature type="transmembrane region" description="Helical" evidence="9">
    <location>
        <begin position="233"/>
        <end position="258"/>
    </location>
</feature>
<dbReference type="PANTHER" id="PTHR33989:SF11">
    <property type="entry name" value="LICHENAN PERMEASE IIC COMPONENT"/>
    <property type="match status" value="1"/>
</dbReference>
<keyword evidence="2 8" id="KW-0813">Transport</keyword>
<dbReference type="STRING" id="1423820.FC64_GL000376"/>
<gene>
    <name evidence="11" type="ORF">FC64_GL000376</name>
</gene>
<feature type="transmembrane region" description="Helical" evidence="9">
    <location>
        <begin position="286"/>
        <end position="306"/>
    </location>
</feature>